<evidence type="ECO:0000256" key="5">
    <source>
        <dbReference type="ARBA" id="ARBA00023015"/>
    </source>
</evidence>
<dbReference type="OrthoDB" id="4748970at2759"/>
<dbReference type="GO" id="GO:0000978">
    <property type="term" value="F:RNA polymerase II cis-regulatory region sequence-specific DNA binding"/>
    <property type="evidence" value="ECO:0007669"/>
    <property type="project" value="TreeGrafter"/>
</dbReference>
<feature type="compositionally biased region" description="Polar residues" evidence="8">
    <location>
        <begin position="502"/>
        <end position="514"/>
    </location>
</feature>
<evidence type="ECO:0000256" key="1">
    <source>
        <dbReference type="ARBA" id="ARBA00022723"/>
    </source>
</evidence>
<dbReference type="GO" id="GO:0000981">
    <property type="term" value="F:DNA-binding transcription factor activity, RNA polymerase II-specific"/>
    <property type="evidence" value="ECO:0007669"/>
    <property type="project" value="TreeGrafter"/>
</dbReference>
<keyword evidence="4" id="KW-0862">Zinc</keyword>
<protein>
    <submittedName>
        <fullName evidence="11">Krueppel-like factor luna isoform X1</fullName>
    </submittedName>
</protein>
<dbReference type="AlphaFoldDB" id="A0A8B7PMA2"/>
<dbReference type="Proteomes" id="UP000694843">
    <property type="component" value="Unplaced"/>
</dbReference>
<gene>
    <name evidence="11" type="primary">LOC108682618</name>
</gene>
<dbReference type="InterPro" id="IPR013087">
    <property type="entry name" value="Znf_C2H2_type"/>
</dbReference>
<evidence type="ECO:0000256" key="2">
    <source>
        <dbReference type="ARBA" id="ARBA00022737"/>
    </source>
</evidence>
<dbReference type="KEGG" id="hazt:108682618"/>
<dbReference type="GO" id="GO:0008270">
    <property type="term" value="F:zinc ion binding"/>
    <property type="evidence" value="ECO:0007669"/>
    <property type="project" value="UniProtKB-KW"/>
</dbReference>
<evidence type="ECO:0000256" key="8">
    <source>
        <dbReference type="SAM" id="MobiDB-lite"/>
    </source>
</evidence>
<organism evidence="10 11">
    <name type="scientific">Hyalella azteca</name>
    <name type="common">Amphipod</name>
    <dbReference type="NCBI Taxonomy" id="294128"/>
    <lineage>
        <taxon>Eukaryota</taxon>
        <taxon>Metazoa</taxon>
        <taxon>Ecdysozoa</taxon>
        <taxon>Arthropoda</taxon>
        <taxon>Crustacea</taxon>
        <taxon>Multicrustacea</taxon>
        <taxon>Malacostraca</taxon>
        <taxon>Eumalacostraca</taxon>
        <taxon>Peracarida</taxon>
        <taxon>Amphipoda</taxon>
        <taxon>Senticaudata</taxon>
        <taxon>Talitrida</taxon>
        <taxon>Talitroidea</taxon>
        <taxon>Hyalellidae</taxon>
        <taxon>Hyalella</taxon>
    </lineage>
</organism>
<dbReference type="Pfam" id="PF00096">
    <property type="entry name" value="zf-C2H2"/>
    <property type="match status" value="3"/>
</dbReference>
<keyword evidence="3 7" id="KW-0863">Zinc-finger</keyword>
<evidence type="ECO:0000259" key="9">
    <source>
        <dbReference type="PROSITE" id="PS50157"/>
    </source>
</evidence>
<evidence type="ECO:0000256" key="3">
    <source>
        <dbReference type="ARBA" id="ARBA00022771"/>
    </source>
</evidence>
<feature type="compositionally biased region" description="Basic residues" evidence="8">
    <location>
        <begin position="517"/>
        <end position="527"/>
    </location>
</feature>
<dbReference type="FunFam" id="3.30.160.60:FF:000032">
    <property type="entry name" value="Krueppel-like factor 4"/>
    <property type="match status" value="1"/>
</dbReference>
<feature type="domain" description="C2H2-type" evidence="9">
    <location>
        <begin position="532"/>
        <end position="561"/>
    </location>
</feature>
<keyword evidence="1" id="KW-0479">Metal-binding</keyword>
<proteinExistence type="predicted"/>
<feature type="region of interest" description="Disordered" evidence="8">
    <location>
        <begin position="500"/>
        <end position="527"/>
    </location>
</feature>
<evidence type="ECO:0000313" key="11">
    <source>
        <dbReference type="RefSeq" id="XP_018027308.1"/>
    </source>
</evidence>
<sequence length="617" mass="69271">MALPLMTVSVHKDEQQWMETMRSQPSPVVESTFEAPWDPPASHLVSQSTNLASEVPHTQTPFTSAISDALTSTCSPGPPFCPSLYTSQYNFNSPHFQHFQQTVTHTDDKSNPSNFPEPPPYNPDLITPHPPSQTHLSGGYYAVPTTVTTTENFSRSALPSEDPKVLRMVEKPQNPLFSHSSHEKGAGANLRSNYYYDQMVLSIHKRTNIEGYNTDVNKPWNYETSKPSKTIDQNWLSGAPTESSTTSPEFRCDKIQQETSRGAKGEGFQSQAPFLECKSERNDVAHSYSNVRETSTNYNQFHEYTRSAVSSNIVANMGTNMQVGIEVSQHVEEIHCQQVKIKEEIGVTPPTYPLVTPPPPLYPHHNVPNSQHHQQVLPDSYDFHNQSQPYQTLQYHSYNPHPVAHHPQSSPGLSTPPVGSPFPGVPYPSSSSSNSDSCGWGIPNNSFGPAYEPGSSASTQINYQGDQHYNIYARSVYIQNGGHFSPIPPPYPTPPMLHSRTGVPNPNSGSNLTTPLKARRRRRWTRRRSVVHTCSHSGCAKTYAKSSHLKAHMRTHTGEKPYQCDWKGCGWKFARSDELTRHYRKHTGDRPFQCRLCERAFSRSDHLSLHMKRHMAL</sequence>
<feature type="region of interest" description="Disordered" evidence="8">
    <location>
        <begin position="397"/>
        <end position="420"/>
    </location>
</feature>
<dbReference type="InterPro" id="IPR036236">
    <property type="entry name" value="Znf_C2H2_sf"/>
</dbReference>
<feature type="compositionally biased region" description="Polar residues" evidence="8">
    <location>
        <begin position="227"/>
        <end position="248"/>
    </location>
</feature>
<keyword evidence="10" id="KW-1185">Reference proteome</keyword>
<name>A0A8B7PMA2_HYAAZ</name>
<feature type="domain" description="C2H2-type" evidence="9">
    <location>
        <begin position="562"/>
        <end position="591"/>
    </location>
</feature>
<accession>A0A8B7PMA2</accession>
<dbReference type="PROSITE" id="PS00028">
    <property type="entry name" value="ZINC_FINGER_C2H2_1"/>
    <property type="match status" value="3"/>
</dbReference>
<feature type="domain" description="C2H2-type" evidence="9">
    <location>
        <begin position="592"/>
        <end position="617"/>
    </location>
</feature>
<reference evidence="11" key="1">
    <citation type="submission" date="2025-08" db="UniProtKB">
        <authorList>
            <consortium name="RefSeq"/>
        </authorList>
    </citation>
    <scope>IDENTIFICATION</scope>
    <source>
        <tissue evidence="11">Whole organism</tissue>
    </source>
</reference>
<dbReference type="PANTHER" id="PTHR23235">
    <property type="entry name" value="KRUEPPEL-LIKE TRANSCRIPTION FACTOR"/>
    <property type="match status" value="1"/>
</dbReference>
<dbReference type="PROSITE" id="PS50157">
    <property type="entry name" value="ZINC_FINGER_C2H2_2"/>
    <property type="match status" value="3"/>
</dbReference>
<dbReference type="SUPFAM" id="SSF57667">
    <property type="entry name" value="beta-beta-alpha zinc fingers"/>
    <property type="match status" value="2"/>
</dbReference>
<keyword evidence="2" id="KW-0677">Repeat</keyword>
<evidence type="ECO:0000256" key="6">
    <source>
        <dbReference type="ARBA" id="ARBA00023163"/>
    </source>
</evidence>
<evidence type="ECO:0000256" key="7">
    <source>
        <dbReference type="PROSITE-ProRule" id="PRU00042"/>
    </source>
</evidence>
<evidence type="ECO:0000256" key="4">
    <source>
        <dbReference type="ARBA" id="ARBA00022833"/>
    </source>
</evidence>
<dbReference type="RefSeq" id="XP_018027308.1">
    <property type="nucleotide sequence ID" value="XM_018171819.2"/>
</dbReference>
<keyword evidence="6" id="KW-0804">Transcription</keyword>
<keyword evidence="5" id="KW-0805">Transcription regulation</keyword>
<dbReference type="GeneID" id="108682618"/>
<dbReference type="Gene3D" id="3.30.160.60">
    <property type="entry name" value="Classic Zinc Finger"/>
    <property type="match status" value="3"/>
</dbReference>
<dbReference type="SMART" id="SM00355">
    <property type="entry name" value="ZnF_C2H2"/>
    <property type="match status" value="3"/>
</dbReference>
<dbReference type="PANTHER" id="PTHR23235:SF158">
    <property type="entry name" value="C2H2-TYPE DOMAIN-CONTAINING PROTEIN"/>
    <property type="match status" value="1"/>
</dbReference>
<feature type="region of interest" description="Disordered" evidence="8">
    <location>
        <begin position="227"/>
        <end position="249"/>
    </location>
</feature>
<evidence type="ECO:0000313" key="10">
    <source>
        <dbReference type="Proteomes" id="UP000694843"/>
    </source>
</evidence>